<dbReference type="GO" id="GO:0004252">
    <property type="term" value="F:serine-type endopeptidase activity"/>
    <property type="evidence" value="ECO:0007669"/>
    <property type="project" value="InterPro"/>
</dbReference>
<dbReference type="GO" id="GO:0016020">
    <property type="term" value="C:membrane"/>
    <property type="evidence" value="ECO:0007669"/>
    <property type="project" value="UniProtKB-SubCell"/>
</dbReference>
<evidence type="ECO:0000256" key="4">
    <source>
        <dbReference type="ARBA" id="ARBA00022801"/>
    </source>
</evidence>
<gene>
    <name evidence="9" type="ORF">SAMN04489720_1627</name>
</gene>
<dbReference type="InterPro" id="IPR035952">
    <property type="entry name" value="Rhomboid-like_sf"/>
</dbReference>
<evidence type="ECO:0000256" key="1">
    <source>
        <dbReference type="ARBA" id="ARBA00004141"/>
    </source>
</evidence>
<protein>
    <submittedName>
        <fullName evidence="9">Membrane associated serine protease, rhomboid family</fullName>
    </submittedName>
</protein>
<dbReference type="OrthoDB" id="9807874at2"/>
<dbReference type="Pfam" id="PF01694">
    <property type="entry name" value="Rhomboid"/>
    <property type="match status" value="1"/>
</dbReference>
<evidence type="ECO:0000256" key="3">
    <source>
        <dbReference type="ARBA" id="ARBA00022692"/>
    </source>
</evidence>
<keyword evidence="10" id="KW-1185">Reference proteome</keyword>
<reference evidence="10" key="1">
    <citation type="submission" date="2016-10" db="EMBL/GenBank/DDBJ databases">
        <authorList>
            <person name="Varghese N."/>
            <person name="Submissions S."/>
        </authorList>
    </citation>
    <scope>NUCLEOTIDE SEQUENCE [LARGE SCALE GENOMIC DNA]</scope>
    <source>
        <strain evidence="10">DSM 22002</strain>
    </source>
</reference>
<feature type="transmembrane region" description="Helical" evidence="7">
    <location>
        <begin position="156"/>
        <end position="176"/>
    </location>
</feature>
<comment type="subcellular location">
    <subcellularLocation>
        <location evidence="1">Membrane</location>
        <topology evidence="1">Multi-pass membrane protein</topology>
    </subcellularLocation>
</comment>
<dbReference type="RefSeq" id="WP_092504043.1">
    <property type="nucleotide sequence ID" value="NZ_LT629695.1"/>
</dbReference>
<feature type="transmembrane region" description="Helical" evidence="7">
    <location>
        <begin position="121"/>
        <end position="144"/>
    </location>
</feature>
<dbReference type="InterPro" id="IPR050925">
    <property type="entry name" value="Rhomboid_protease_S54"/>
</dbReference>
<dbReference type="PANTHER" id="PTHR43731:SF14">
    <property type="entry name" value="PRESENILIN-ASSOCIATED RHOMBOID-LIKE PROTEIN, MITOCHONDRIAL"/>
    <property type="match status" value="1"/>
</dbReference>
<dbReference type="Gene3D" id="1.20.1540.10">
    <property type="entry name" value="Rhomboid-like"/>
    <property type="match status" value="1"/>
</dbReference>
<keyword evidence="4" id="KW-0378">Hydrolase</keyword>
<evidence type="ECO:0000313" key="10">
    <source>
        <dbReference type="Proteomes" id="UP000198822"/>
    </source>
</evidence>
<dbReference type="STRING" id="399736.SAMN04489720_1627"/>
<feature type="transmembrane region" description="Helical" evidence="7">
    <location>
        <begin position="182"/>
        <end position="200"/>
    </location>
</feature>
<feature type="transmembrane region" description="Helical" evidence="7">
    <location>
        <begin position="261"/>
        <end position="282"/>
    </location>
</feature>
<evidence type="ECO:0000256" key="6">
    <source>
        <dbReference type="ARBA" id="ARBA00023136"/>
    </source>
</evidence>
<keyword evidence="5 7" id="KW-1133">Transmembrane helix</keyword>
<proteinExistence type="inferred from homology"/>
<evidence type="ECO:0000313" key="9">
    <source>
        <dbReference type="EMBL" id="SDH56385.1"/>
    </source>
</evidence>
<dbReference type="EMBL" id="LT629695">
    <property type="protein sequence ID" value="SDH56385.1"/>
    <property type="molecule type" value="Genomic_DNA"/>
</dbReference>
<keyword evidence="6 7" id="KW-0472">Membrane</keyword>
<keyword evidence="3 7" id="KW-0812">Transmembrane</keyword>
<evidence type="ECO:0000256" key="5">
    <source>
        <dbReference type="ARBA" id="ARBA00022989"/>
    </source>
</evidence>
<dbReference type="Proteomes" id="UP000198822">
    <property type="component" value="Chromosome I"/>
</dbReference>
<feature type="transmembrane region" description="Helical" evidence="7">
    <location>
        <begin position="212"/>
        <end position="231"/>
    </location>
</feature>
<dbReference type="AlphaFoldDB" id="A0A1G8DFB7"/>
<evidence type="ECO:0000256" key="2">
    <source>
        <dbReference type="ARBA" id="ARBA00009045"/>
    </source>
</evidence>
<sequence>MSAPGVEACYRHPSRESWTLCQRCGRTICGQCQIQAPVGVQCPECVREAKVTSMASHREQRRLSYGGPVKRGVRRWLAMPSPVTTAIMALTTVTGLAQVLFGQAVTYALGFYAPLALSEPWRFVTAVLVHGGILHFVFNMLVLFMMGPNIERRIGALPYLASYLVMAAGGSVAVSLLSPGTLVIGASGAIFGLFGIYIGLQRMLGGRFDPQILIIVGINLLIGFVLSGVSWQAHVGGLLAGLALGFWMGANLRGAETKRAIWMPIGVVGGAVVVLCVAVGFLV</sequence>
<dbReference type="InterPro" id="IPR022764">
    <property type="entry name" value="Peptidase_S54_rhomboid_dom"/>
</dbReference>
<feature type="transmembrane region" description="Helical" evidence="7">
    <location>
        <begin position="76"/>
        <end position="101"/>
    </location>
</feature>
<keyword evidence="9" id="KW-0645">Protease</keyword>
<accession>A0A1G8DFB7</accession>
<evidence type="ECO:0000256" key="7">
    <source>
        <dbReference type="SAM" id="Phobius"/>
    </source>
</evidence>
<dbReference type="SUPFAM" id="SSF144091">
    <property type="entry name" value="Rhomboid-like"/>
    <property type="match status" value="1"/>
</dbReference>
<organism evidence="9 10">
    <name type="scientific">Agrococcus jejuensis</name>
    <dbReference type="NCBI Taxonomy" id="399736"/>
    <lineage>
        <taxon>Bacteria</taxon>
        <taxon>Bacillati</taxon>
        <taxon>Actinomycetota</taxon>
        <taxon>Actinomycetes</taxon>
        <taxon>Micrococcales</taxon>
        <taxon>Microbacteriaceae</taxon>
        <taxon>Agrococcus</taxon>
    </lineage>
</organism>
<dbReference type="GO" id="GO:0006508">
    <property type="term" value="P:proteolysis"/>
    <property type="evidence" value="ECO:0007669"/>
    <property type="project" value="UniProtKB-KW"/>
</dbReference>
<feature type="domain" description="Peptidase S54 rhomboid" evidence="8">
    <location>
        <begin position="119"/>
        <end position="249"/>
    </location>
</feature>
<evidence type="ECO:0000259" key="8">
    <source>
        <dbReference type="Pfam" id="PF01694"/>
    </source>
</evidence>
<name>A0A1G8DFB7_9MICO</name>
<dbReference type="PANTHER" id="PTHR43731">
    <property type="entry name" value="RHOMBOID PROTEASE"/>
    <property type="match status" value="1"/>
</dbReference>
<comment type="similarity">
    <text evidence="2">Belongs to the peptidase S54 family.</text>
</comment>